<dbReference type="InterPro" id="IPR036249">
    <property type="entry name" value="Thioredoxin-like_sf"/>
</dbReference>
<dbReference type="Proteomes" id="UP000572540">
    <property type="component" value="Unassembled WGS sequence"/>
</dbReference>
<dbReference type="Proteomes" id="UP000540929">
    <property type="component" value="Unassembled WGS sequence"/>
</dbReference>
<dbReference type="PANTHER" id="PTHR42943:SF2">
    <property type="entry name" value="GLUTATHIONE S-TRANSFERASE KAPPA 1"/>
    <property type="match status" value="1"/>
</dbReference>
<feature type="domain" description="DSBA-like thioredoxin" evidence="1">
    <location>
        <begin position="13"/>
        <end position="186"/>
    </location>
</feature>
<dbReference type="AlphaFoldDB" id="A0A7Y9WCS6"/>
<keyword evidence="4" id="KW-1185">Reference proteome</keyword>
<dbReference type="InterPro" id="IPR051924">
    <property type="entry name" value="GST_Kappa/NadH"/>
</dbReference>
<evidence type="ECO:0000313" key="3">
    <source>
        <dbReference type="EMBL" id="NYH22420.1"/>
    </source>
</evidence>
<dbReference type="InterPro" id="IPR001853">
    <property type="entry name" value="DSBA-like_thioredoxin_dom"/>
</dbReference>
<dbReference type="InterPro" id="IPR044087">
    <property type="entry name" value="NahD-like"/>
</dbReference>
<dbReference type="RefSeq" id="WP_179706702.1">
    <property type="nucleotide sequence ID" value="NZ_JACCAS010000001.1"/>
</dbReference>
<reference evidence="4 5" key="1">
    <citation type="submission" date="2020-07" db="EMBL/GenBank/DDBJ databases">
        <title>Exploring microbial biodiversity for novel pathways involved in the catabolism of aromatic compounds derived from lignin.</title>
        <authorList>
            <person name="Elkins J."/>
        </authorList>
    </citation>
    <scope>NUCLEOTIDE SEQUENCE [LARGE SCALE GENOMIC DNA]</scope>
    <source>
        <strain evidence="2 5">H2C3B</strain>
        <strain evidence="3 4">H2C3C</strain>
    </source>
</reference>
<protein>
    <submittedName>
        <fullName evidence="2">2-hydroxychromene-2-carboxylate isomerase</fullName>
    </submittedName>
</protein>
<dbReference type="EMBL" id="JACCAS010000001">
    <property type="protein sequence ID" value="NYH22420.1"/>
    <property type="molecule type" value="Genomic_DNA"/>
</dbReference>
<dbReference type="GO" id="GO:0004364">
    <property type="term" value="F:glutathione transferase activity"/>
    <property type="evidence" value="ECO:0007669"/>
    <property type="project" value="TreeGrafter"/>
</dbReference>
<dbReference type="SUPFAM" id="SSF52833">
    <property type="entry name" value="Thioredoxin-like"/>
    <property type="match status" value="1"/>
</dbReference>
<keyword evidence="2" id="KW-0413">Isomerase</keyword>
<dbReference type="GO" id="GO:0004602">
    <property type="term" value="F:glutathione peroxidase activity"/>
    <property type="evidence" value="ECO:0007669"/>
    <property type="project" value="TreeGrafter"/>
</dbReference>
<dbReference type="Pfam" id="PF01323">
    <property type="entry name" value="DSBA"/>
    <property type="match status" value="1"/>
</dbReference>
<evidence type="ECO:0000259" key="1">
    <source>
        <dbReference type="Pfam" id="PF01323"/>
    </source>
</evidence>
<dbReference type="GO" id="GO:1901170">
    <property type="term" value="P:naphthalene catabolic process"/>
    <property type="evidence" value="ECO:0007669"/>
    <property type="project" value="InterPro"/>
</dbReference>
<dbReference type="CDD" id="cd03022">
    <property type="entry name" value="DsbA_HCCA_Iso"/>
    <property type="match status" value="1"/>
</dbReference>
<dbReference type="GO" id="GO:0006749">
    <property type="term" value="P:glutathione metabolic process"/>
    <property type="evidence" value="ECO:0007669"/>
    <property type="project" value="TreeGrafter"/>
</dbReference>
<gene>
    <name evidence="3" type="ORF">GGD40_001899</name>
    <name evidence="2" type="ORF">GGD41_005707</name>
</gene>
<name>A0A7Y9WCS6_9BURK</name>
<dbReference type="EMBL" id="JACCAU010000001">
    <property type="protein sequence ID" value="NYH18479.1"/>
    <property type="molecule type" value="Genomic_DNA"/>
</dbReference>
<evidence type="ECO:0000313" key="4">
    <source>
        <dbReference type="Proteomes" id="UP000540929"/>
    </source>
</evidence>
<dbReference type="PANTHER" id="PTHR42943">
    <property type="entry name" value="GLUTATHIONE S-TRANSFERASE KAPPA"/>
    <property type="match status" value="1"/>
</dbReference>
<sequence>MTVGIDARQPLWFYDFVSPFTYLLLEQHDKWPGFDFAFTPVVLNDLYSHWGQRPAYSVPAKRTFLYRHALFRAEQLGIPYKMPPAHPFDSMKPLLLATAAKGDVQFVREIFRFIWREGRDPSSETAFAELCERVGMPDGPELIKSPDVSAQLQRNTADAIGLGVYGVPTFRLNDQLFWGEDALPMVLYCARTPNWLESKEVKRISALASGVVDIPTNSANPANPT</sequence>
<evidence type="ECO:0000313" key="2">
    <source>
        <dbReference type="EMBL" id="NYH18479.1"/>
    </source>
</evidence>
<evidence type="ECO:0000313" key="5">
    <source>
        <dbReference type="Proteomes" id="UP000572540"/>
    </source>
</evidence>
<proteinExistence type="predicted"/>
<dbReference type="Gene3D" id="3.40.30.10">
    <property type="entry name" value="Glutaredoxin"/>
    <property type="match status" value="1"/>
</dbReference>
<accession>A0A7Y9WCS6</accession>
<dbReference type="GO" id="GO:0018845">
    <property type="term" value="F:2-hydroxychromene-2-carboxylate isomerase activity"/>
    <property type="evidence" value="ECO:0007669"/>
    <property type="project" value="InterPro"/>
</dbReference>
<organism evidence="2 5">
    <name type="scientific">Paraburkholderia bryophila</name>
    <dbReference type="NCBI Taxonomy" id="420952"/>
    <lineage>
        <taxon>Bacteria</taxon>
        <taxon>Pseudomonadati</taxon>
        <taxon>Pseudomonadota</taxon>
        <taxon>Betaproteobacteria</taxon>
        <taxon>Burkholderiales</taxon>
        <taxon>Burkholderiaceae</taxon>
        <taxon>Paraburkholderia</taxon>
    </lineage>
</organism>
<comment type="caution">
    <text evidence="2">The sequence shown here is derived from an EMBL/GenBank/DDBJ whole genome shotgun (WGS) entry which is preliminary data.</text>
</comment>